<gene>
    <name evidence="2" type="ORF">APX70_04773</name>
</gene>
<reference evidence="2 3" key="1">
    <citation type="submission" date="2018-08" db="EMBL/GenBank/DDBJ databases">
        <title>Recombination of ecologically and evolutionarily significant loci maintains genetic cohesion in the Pseudomonas syringae species complex.</title>
        <authorList>
            <person name="Dillon M."/>
            <person name="Thakur S."/>
            <person name="Almeida R.N.D."/>
            <person name="Weir B.S."/>
            <person name="Guttman D.S."/>
        </authorList>
    </citation>
    <scope>NUCLEOTIDE SEQUENCE [LARGE SCALE GENOMIC DNA]</scope>
    <source>
        <strain evidence="2 3">88_10</strain>
    </source>
</reference>
<evidence type="ECO:0000313" key="3">
    <source>
        <dbReference type="Proteomes" id="UP000282378"/>
    </source>
</evidence>
<comment type="caution">
    <text evidence="2">The sequence shown here is derived from an EMBL/GenBank/DDBJ whole genome shotgun (WGS) entry which is preliminary data.</text>
</comment>
<accession>A0A3M2USX8</accession>
<evidence type="ECO:0000256" key="1">
    <source>
        <dbReference type="SAM" id="Phobius"/>
    </source>
</evidence>
<feature type="transmembrane region" description="Helical" evidence="1">
    <location>
        <begin position="6"/>
        <end position="28"/>
    </location>
</feature>
<keyword evidence="1" id="KW-0472">Membrane</keyword>
<dbReference type="AlphaFoldDB" id="A0A3M2USX8"/>
<sequence length="70" mass="7693">MPDFVTLTLGVNALNIIGLPIISLGLLIMSNQKSLLSKQYRNNWFENIALTFATGLALWVAFQLGTELLA</sequence>
<proteinExistence type="predicted"/>
<organism evidence="2 3">
    <name type="scientific">Pseudomonas syringae pv. maculicola</name>
    <dbReference type="NCBI Taxonomy" id="59511"/>
    <lineage>
        <taxon>Bacteria</taxon>
        <taxon>Pseudomonadati</taxon>
        <taxon>Pseudomonadota</taxon>
        <taxon>Gammaproteobacteria</taxon>
        <taxon>Pseudomonadales</taxon>
        <taxon>Pseudomonadaceae</taxon>
        <taxon>Pseudomonas</taxon>
    </lineage>
</organism>
<feature type="transmembrane region" description="Helical" evidence="1">
    <location>
        <begin position="48"/>
        <end position="65"/>
    </location>
</feature>
<dbReference type="EMBL" id="RBNL01004552">
    <property type="protein sequence ID" value="RML30031.1"/>
    <property type="molecule type" value="Genomic_DNA"/>
</dbReference>
<evidence type="ECO:0000313" key="2">
    <source>
        <dbReference type="EMBL" id="RML30031.1"/>
    </source>
</evidence>
<keyword evidence="1" id="KW-0812">Transmembrane</keyword>
<dbReference type="Proteomes" id="UP000282378">
    <property type="component" value="Unassembled WGS sequence"/>
</dbReference>
<name>A0A3M2USX8_PSEYM</name>
<keyword evidence="1" id="KW-1133">Transmembrane helix</keyword>
<protein>
    <submittedName>
        <fullName evidence="2">Mn2+/Fe2+ transporter, NRAMP family</fullName>
    </submittedName>
</protein>